<feature type="compositionally biased region" description="Basic residues" evidence="6">
    <location>
        <begin position="1"/>
        <end position="14"/>
    </location>
</feature>
<keyword evidence="5" id="KW-0175">Coiled coil</keyword>
<evidence type="ECO:0000256" key="6">
    <source>
        <dbReference type="SAM" id="MobiDB-lite"/>
    </source>
</evidence>
<feature type="coiled-coil region" evidence="5">
    <location>
        <begin position="228"/>
        <end position="276"/>
    </location>
</feature>
<feature type="compositionally biased region" description="Basic and acidic residues" evidence="6">
    <location>
        <begin position="73"/>
        <end position="86"/>
    </location>
</feature>
<sequence length="459" mass="46729">MAKSGTSRHSKPIRKPVTIDLDPSQVKRVKEPSANMKPGTAGTAARQVPPAEPVGDFSKPKATAKPAGEPDTAEMKTEEIFSERPKAKPSAATSASAASNRPAAGKAPASKGGGGFSHLAAGLVGGVIALAGATALQWGNVHPSPGGEAAGDRLARMEQEITQLRAAPSAAGLDDASRAQLAEAQAAARQALQHAEGSASEIAALKQAAEAQPNGDNAALGPELTNRVAMLEEKLASAQTQAAQAATTASQDSGSIAEVQSRLTALESRVAEDARQPAIAAAIAATALKSAIDRGGSFNAELDAYASVAPQSAADIEALREFAGKGVPTMADLNTRFDDVANRIVATERDTDPNAGFVDQLMASAKSLVKVRPVGEVSGQGVGPITARIEAALRTGDLDRAIAEWETLPQDAKTVSADFVAEMKARRDTDALVSRTLAAALKPASPDAATATPATPSAN</sequence>
<feature type="compositionally biased region" description="Low complexity" evidence="6">
    <location>
        <begin position="88"/>
        <end position="110"/>
    </location>
</feature>
<keyword evidence="8" id="KW-1185">Reference proteome</keyword>
<feature type="region of interest" description="Disordered" evidence="6">
    <location>
        <begin position="1"/>
        <end position="112"/>
    </location>
</feature>
<evidence type="ECO:0008006" key="9">
    <source>
        <dbReference type="Google" id="ProtNLM"/>
    </source>
</evidence>
<keyword evidence="2" id="KW-0812">Transmembrane</keyword>
<evidence type="ECO:0000256" key="2">
    <source>
        <dbReference type="ARBA" id="ARBA00022692"/>
    </source>
</evidence>
<dbReference type="GO" id="GO:0016020">
    <property type="term" value="C:membrane"/>
    <property type="evidence" value="ECO:0007669"/>
    <property type="project" value="UniProtKB-SubCell"/>
</dbReference>
<comment type="caution">
    <text evidence="7">The sequence shown here is derived from an EMBL/GenBank/DDBJ whole genome shotgun (WGS) entry which is preliminary data.</text>
</comment>
<reference evidence="7 8" key="1">
    <citation type="submission" date="2018-07" db="EMBL/GenBank/DDBJ databases">
        <title>The draft genome of Phyllobacterium salinisoli.</title>
        <authorList>
            <person name="Liu L."/>
            <person name="Li L."/>
            <person name="Zhang X."/>
            <person name="Liang L."/>
        </authorList>
    </citation>
    <scope>NUCLEOTIDE SEQUENCE [LARGE SCALE GENOMIC DNA]</scope>
    <source>
        <strain evidence="7 8">LLAN61</strain>
    </source>
</reference>
<dbReference type="Pfam" id="PF09731">
    <property type="entry name" value="Mitofilin"/>
    <property type="match status" value="1"/>
</dbReference>
<keyword evidence="3" id="KW-1133">Transmembrane helix</keyword>
<protein>
    <recommendedName>
        <fullName evidence="9">Phage tail protein</fullName>
    </recommendedName>
</protein>
<evidence type="ECO:0000256" key="5">
    <source>
        <dbReference type="SAM" id="Coils"/>
    </source>
</evidence>
<name>A0A368JZ32_9HYPH</name>
<dbReference type="Proteomes" id="UP000253420">
    <property type="component" value="Unassembled WGS sequence"/>
</dbReference>
<evidence type="ECO:0000256" key="3">
    <source>
        <dbReference type="ARBA" id="ARBA00022989"/>
    </source>
</evidence>
<evidence type="ECO:0000313" key="8">
    <source>
        <dbReference type="Proteomes" id="UP000253420"/>
    </source>
</evidence>
<accession>A0A368JZ32</accession>
<evidence type="ECO:0000256" key="1">
    <source>
        <dbReference type="ARBA" id="ARBA00004370"/>
    </source>
</evidence>
<dbReference type="OrthoDB" id="8480612at2"/>
<organism evidence="7 8">
    <name type="scientific">Phyllobacterium salinisoli</name>
    <dbReference type="NCBI Taxonomy" id="1899321"/>
    <lineage>
        <taxon>Bacteria</taxon>
        <taxon>Pseudomonadati</taxon>
        <taxon>Pseudomonadota</taxon>
        <taxon>Alphaproteobacteria</taxon>
        <taxon>Hyphomicrobiales</taxon>
        <taxon>Phyllobacteriaceae</taxon>
        <taxon>Phyllobacterium</taxon>
    </lineage>
</organism>
<gene>
    <name evidence="7" type="ORF">DUT91_18685</name>
</gene>
<dbReference type="EMBL" id="QOZG01000008">
    <property type="protein sequence ID" value="RCS22426.1"/>
    <property type="molecule type" value="Genomic_DNA"/>
</dbReference>
<comment type="subcellular location">
    <subcellularLocation>
        <location evidence="1">Membrane</location>
    </subcellularLocation>
</comment>
<evidence type="ECO:0000313" key="7">
    <source>
        <dbReference type="EMBL" id="RCS22426.1"/>
    </source>
</evidence>
<evidence type="ECO:0000256" key="4">
    <source>
        <dbReference type="ARBA" id="ARBA00023136"/>
    </source>
</evidence>
<dbReference type="AlphaFoldDB" id="A0A368JZ32"/>
<keyword evidence="4" id="KW-0472">Membrane</keyword>
<dbReference type="RefSeq" id="WP_114442014.1">
    <property type="nucleotide sequence ID" value="NZ_QOZG01000008.1"/>
</dbReference>
<proteinExistence type="predicted"/>
<dbReference type="InterPro" id="IPR019133">
    <property type="entry name" value="MIC60"/>
</dbReference>